<keyword evidence="1" id="KW-1133">Transmembrane helix</keyword>
<sequence length="120" mass="13215">MNIIAQILIGIIAVLHAYILWLEMFAWESRGPKVFADFERELFPKTKVMAGNQGLYNGFLAGGLVWSLLVADLAWKTNIATYFLICVAIAGAYGAATASRRILYVQTVPAVIALIFVHLV</sequence>
<proteinExistence type="predicted"/>
<protein>
    <recommendedName>
        <fullName evidence="4">DUF1304 domain-containing protein</fullName>
    </recommendedName>
</protein>
<keyword evidence="1" id="KW-0472">Membrane</keyword>
<feature type="transmembrane region" description="Helical" evidence="1">
    <location>
        <begin position="7"/>
        <end position="27"/>
    </location>
</feature>
<dbReference type="PANTHER" id="PTHR38446">
    <property type="entry name" value="BLL0914 PROTEIN"/>
    <property type="match status" value="1"/>
</dbReference>
<keyword evidence="1" id="KW-0812">Transmembrane</keyword>
<feature type="transmembrane region" description="Helical" evidence="1">
    <location>
        <begin position="79"/>
        <end position="96"/>
    </location>
</feature>
<dbReference type="EMBL" id="FXYE01000002">
    <property type="protein sequence ID" value="SMX43023.1"/>
    <property type="molecule type" value="Genomic_DNA"/>
</dbReference>
<evidence type="ECO:0000313" key="3">
    <source>
        <dbReference type="Proteomes" id="UP000202922"/>
    </source>
</evidence>
<reference evidence="3" key="1">
    <citation type="submission" date="2017-05" db="EMBL/GenBank/DDBJ databases">
        <authorList>
            <person name="Rodrigo-Torres L."/>
            <person name="Arahal R. D."/>
            <person name="Lucena T."/>
        </authorList>
    </citation>
    <scope>NUCLEOTIDE SEQUENCE [LARGE SCALE GENOMIC DNA]</scope>
    <source>
        <strain evidence="3">CECT 8621</strain>
    </source>
</reference>
<keyword evidence="3" id="KW-1185">Reference proteome</keyword>
<dbReference type="PANTHER" id="PTHR38446:SF1">
    <property type="entry name" value="BLL0914 PROTEIN"/>
    <property type="match status" value="1"/>
</dbReference>
<dbReference type="Pfam" id="PF06993">
    <property type="entry name" value="DUF1304"/>
    <property type="match status" value="1"/>
</dbReference>
<dbReference type="OrthoDB" id="9803832at2"/>
<organism evidence="2 3">
    <name type="scientific">Actibacterium lipolyticum</name>
    <dbReference type="NCBI Taxonomy" id="1524263"/>
    <lineage>
        <taxon>Bacteria</taxon>
        <taxon>Pseudomonadati</taxon>
        <taxon>Pseudomonadota</taxon>
        <taxon>Alphaproteobacteria</taxon>
        <taxon>Rhodobacterales</taxon>
        <taxon>Roseobacteraceae</taxon>
        <taxon>Actibacterium</taxon>
    </lineage>
</organism>
<accession>A0A238KJR0</accession>
<feature type="transmembrane region" description="Helical" evidence="1">
    <location>
        <begin position="102"/>
        <end position="119"/>
    </location>
</feature>
<dbReference type="RefSeq" id="WP_093967367.1">
    <property type="nucleotide sequence ID" value="NZ_FXYE01000002.1"/>
</dbReference>
<dbReference type="AlphaFoldDB" id="A0A238KJR0"/>
<gene>
    <name evidence="2" type="ORF">COL8621_02183</name>
</gene>
<name>A0A238KJR0_9RHOB</name>
<evidence type="ECO:0000256" key="1">
    <source>
        <dbReference type="SAM" id="Phobius"/>
    </source>
</evidence>
<dbReference type="Proteomes" id="UP000202922">
    <property type="component" value="Unassembled WGS sequence"/>
</dbReference>
<dbReference type="InterPro" id="IPR009732">
    <property type="entry name" value="DUF1304"/>
</dbReference>
<evidence type="ECO:0008006" key="4">
    <source>
        <dbReference type="Google" id="ProtNLM"/>
    </source>
</evidence>
<feature type="transmembrane region" description="Helical" evidence="1">
    <location>
        <begin position="54"/>
        <end position="74"/>
    </location>
</feature>
<evidence type="ECO:0000313" key="2">
    <source>
        <dbReference type="EMBL" id="SMX43023.1"/>
    </source>
</evidence>